<dbReference type="SUPFAM" id="SSF48498">
    <property type="entry name" value="Tetracyclin repressor-like, C-terminal domain"/>
    <property type="match status" value="1"/>
</dbReference>
<dbReference type="InterPro" id="IPR050624">
    <property type="entry name" value="HTH-type_Tx_Regulator"/>
</dbReference>
<organism evidence="5 6">
    <name type="scientific">Oceanobacillus polygoni</name>
    <dbReference type="NCBI Taxonomy" id="1235259"/>
    <lineage>
        <taxon>Bacteria</taxon>
        <taxon>Bacillati</taxon>
        <taxon>Bacillota</taxon>
        <taxon>Bacilli</taxon>
        <taxon>Bacillales</taxon>
        <taxon>Bacillaceae</taxon>
        <taxon>Oceanobacillus</taxon>
    </lineage>
</organism>
<dbReference type="InterPro" id="IPR009057">
    <property type="entry name" value="Homeodomain-like_sf"/>
</dbReference>
<dbReference type="PRINTS" id="PR00455">
    <property type="entry name" value="HTHTETR"/>
</dbReference>
<keyword evidence="1" id="KW-0678">Repressor</keyword>
<evidence type="ECO:0000259" key="4">
    <source>
        <dbReference type="PROSITE" id="PS50977"/>
    </source>
</evidence>
<feature type="domain" description="HTH tetR-type" evidence="4">
    <location>
        <begin position="9"/>
        <end position="69"/>
    </location>
</feature>
<accession>A0A9X0Z345</accession>
<dbReference type="PANTHER" id="PTHR43479:SF11">
    <property type="entry name" value="ACREF_ENVCD OPERON REPRESSOR-RELATED"/>
    <property type="match status" value="1"/>
</dbReference>
<dbReference type="SUPFAM" id="SSF46689">
    <property type="entry name" value="Homeodomain-like"/>
    <property type="match status" value="1"/>
</dbReference>
<dbReference type="Gene3D" id="1.10.357.10">
    <property type="entry name" value="Tetracycline Repressor, domain 2"/>
    <property type="match status" value="1"/>
</dbReference>
<evidence type="ECO:0000256" key="2">
    <source>
        <dbReference type="ARBA" id="ARBA00023125"/>
    </source>
</evidence>
<reference evidence="5" key="1">
    <citation type="submission" date="2021-03" db="EMBL/GenBank/DDBJ databases">
        <title>Genomic Encyclopedia of Type Strains, Phase IV (KMG-IV): sequencing the most valuable type-strain genomes for metagenomic binning, comparative biology and taxonomic classification.</title>
        <authorList>
            <person name="Goeker M."/>
        </authorList>
    </citation>
    <scope>NUCLEOTIDE SEQUENCE</scope>
    <source>
        <strain evidence="5">DSM 107338</strain>
    </source>
</reference>
<proteinExistence type="predicted"/>
<keyword evidence="2 3" id="KW-0238">DNA-binding</keyword>
<dbReference type="PANTHER" id="PTHR43479">
    <property type="entry name" value="ACREF/ENVCD OPERON REPRESSOR-RELATED"/>
    <property type="match status" value="1"/>
</dbReference>
<dbReference type="GO" id="GO:0003677">
    <property type="term" value="F:DNA binding"/>
    <property type="evidence" value="ECO:0007669"/>
    <property type="project" value="UniProtKB-UniRule"/>
</dbReference>
<dbReference type="AlphaFoldDB" id="A0A9X0Z345"/>
<dbReference type="InterPro" id="IPR036271">
    <property type="entry name" value="Tet_transcr_reg_TetR-rel_C_sf"/>
</dbReference>
<dbReference type="Pfam" id="PF14246">
    <property type="entry name" value="TetR_C_7"/>
    <property type="match status" value="1"/>
</dbReference>
<keyword evidence="6" id="KW-1185">Reference proteome</keyword>
<dbReference type="EMBL" id="JAGGMB010000023">
    <property type="protein sequence ID" value="MBP2079921.1"/>
    <property type="molecule type" value="Genomic_DNA"/>
</dbReference>
<dbReference type="Proteomes" id="UP001138793">
    <property type="component" value="Unassembled WGS sequence"/>
</dbReference>
<evidence type="ECO:0000313" key="6">
    <source>
        <dbReference type="Proteomes" id="UP001138793"/>
    </source>
</evidence>
<dbReference type="InterPro" id="IPR023772">
    <property type="entry name" value="DNA-bd_HTH_TetR-type_CS"/>
</dbReference>
<evidence type="ECO:0000256" key="3">
    <source>
        <dbReference type="PROSITE-ProRule" id="PRU00335"/>
    </source>
</evidence>
<dbReference type="OrthoDB" id="9780824at2"/>
<dbReference type="PROSITE" id="PS01081">
    <property type="entry name" value="HTH_TETR_1"/>
    <property type="match status" value="1"/>
</dbReference>
<protein>
    <submittedName>
        <fullName evidence="5">AcrR family transcriptional regulator</fullName>
    </submittedName>
</protein>
<comment type="caution">
    <text evidence="5">The sequence shown here is derived from an EMBL/GenBank/DDBJ whole genome shotgun (WGS) entry which is preliminary data.</text>
</comment>
<evidence type="ECO:0000256" key="1">
    <source>
        <dbReference type="ARBA" id="ARBA00022491"/>
    </source>
</evidence>
<gene>
    <name evidence="5" type="ORF">J2Z64_004228</name>
</gene>
<name>A0A9X0Z345_9BACI</name>
<dbReference type="InterPro" id="IPR001647">
    <property type="entry name" value="HTH_TetR"/>
</dbReference>
<evidence type="ECO:0000313" key="5">
    <source>
        <dbReference type="EMBL" id="MBP2079921.1"/>
    </source>
</evidence>
<feature type="DNA-binding region" description="H-T-H motif" evidence="3">
    <location>
        <begin position="32"/>
        <end position="51"/>
    </location>
</feature>
<dbReference type="RefSeq" id="WP_149473501.1">
    <property type="nucleotide sequence ID" value="NZ_JAGGMB010000023.1"/>
</dbReference>
<dbReference type="PROSITE" id="PS50977">
    <property type="entry name" value="HTH_TETR_2"/>
    <property type="match status" value="1"/>
</dbReference>
<sequence length="206" mass="23693">MTNNETKLTKKQIAILEAATDLFAEKGYAGTSTSEIANKANVAEGTIFKHFKSKKGLLLSIVSPMMVKLIAPMVKNDMNKVLDQDFERFQDFIRAMIENRKVFIKKNLPLLRILIQEIPFHPELKEQFIEHIGKDIFARLRQIVEHYQAKGQLIQTHPDTIIRIVASSIFSYIIARYVIVPEGDWNDEEEVERIIQVLENGIVARE</sequence>
<dbReference type="InterPro" id="IPR039536">
    <property type="entry name" value="TetR_C_Proteobacteria"/>
</dbReference>
<dbReference type="Pfam" id="PF00440">
    <property type="entry name" value="TetR_N"/>
    <property type="match status" value="1"/>
</dbReference>